<dbReference type="AlphaFoldDB" id="A0A8H6E798"/>
<reference evidence="1 2" key="1">
    <citation type="submission" date="2019-04" db="EMBL/GenBank/DDBJ databases">
        <title>Aspergillus burnettii sp. nov., novel species from soil in southeast Queensland.</title>
        <authorList>
            <person name="Gilchrist C.L.M."/>
            <person name="Pitt J.I."/>
            <person name="Lange L."/>
            <person name="Lacey H.J."/>
            <person name="Vuong D."/>
            <person name="Midgley D.J."/>
            <person name="Greenfield P."/>
            <person name="Bradbury M."/>
            <person name="Lacey E."/>
            <person name="Busk P.K."/>
            <person name="Pilgaard B."/>
            <person name="Chooi Y.H."/>
            <person name="Piggott A.M."/>
        </authorList>
    </citation>
    <scope>NUCLEOTIDE SEQUENCE [LARGE SCALE GENOMIC DNA]</scope>
    <source>
        <strain evidence="1 2">FRR 5400</strain>
    </source>
</reference>
<gene>
    <name evidence="1" type="ORF">ETB97_012096</name>
</gene>
<evidence type="ECO:0000313" key="1">
    <source>
        <dbReference type="EMBL" id="KAF5862112.1"/>
    </source>
</evidence>
<dbReference type="Proteomes" id="UP000541154">
    <property type="component" value="Unassembled WGS sequence"/>
</dbReference>
<proteinExistence type="predicted"/>
<comment type="caution">
    <text evidence="1">The sequence shown here is derived from an EMBL/GenBank/DDBJ whole genome shotgun (WGS) entry which is preliminary data.</text>
</comment>
<keyword evidence="2" id="KW-1185">Reference proteome</keyword>
<dbReference type="EMBL" id="SPNV01000081">
    <property type="protein sequence ID" value="KAF5862112.1"/>
    <property type="molecule type" value="Genomic_DNA"/>
</dbReference>
<organism evidence="1 2">
    <name type="scientific">Petromyces alliaceus</name>
    <name type="common">Aspergillus alliaceus</name>
    <dbReference type="NCBI Taxonomy" id="209559"/>
    <lineage>
        <taxon>Eukaryota</taxon>
        <taxon>Fungi</taxon>
        <taxon>Dikarya</taxon>
        <taxon>Ascomycota</taxon>
        <taxon>Pezizomycotina</taxon>
        <taxon>Eurotiomycetes</taxon>
        <taxon>Eurotiomycetidae</taxon>
        <taxon>Eurotiales</taxon>
        <taxon>Aspergillaceae</taxon>
        <taxon>Aspergillus</taxon>
        <taxon>Aspergillus subgen. Circumdati</taxon>
    </lineage>
</organism>
<evidence type="ECO:0000313" key="2">
    <source>
        <dbReference type="Proteomes" id="UP000541154"/>
    </source>
</evidence>
<sequence>MAGKVSRATKNPEVFKTFNDGKALYDGNDMTYTRLADFLVAGRYERRFPKMFESRPYSCDSRAGAAGVPWQFN</sequence>
<accession>A0A8H6E798</accession>
<name>A0A8H6E798_PETAA</name>
<protein>
    <submittedName>
        <fullName evidence="1">Uncharacterized protein</fullName>
    </submittedName>
</protein>